<evidence type="ECO:0000313" key="2">
    <source>
        <dbReference type="EMBL" id="CAB0009475.1"/>
    </source>
</evidence>
<feature type="compositionally biased region" description="Basic and acidic residues" evidence="1">
    <location>
        <begin position="232"/>
        <end position="247"/>
    </location>
</feature>
<name>A0A6H5H774_9HEMI</name>
<feature type="compositionally biased region" description="Low complexity" evidence="1">
    <location>
        <begin position="213"/>
        <end position="227"/>
    </location>
</feature>
<sequence length="300" mass="33467">MTVGNRPAAGVRQRTKLNQLQFTVKDFPIVFQGYRTVKVLEDITIFLKIDFDFFSGFFMDRRQRVVPRGCEARARSATLASRAAGYARDNFGLKSIFVDDQRERLGRAGRAQLLSALLGLEQPELLLLQAIFDQKYFRHVSLASAHVTTAADADGIAAKRQGQNRTERLNLRTVVRWPRLPRGKGGPTGRGATAKWRGNRSAREGTRPPTVLPSSGPAPSSDSSAPFPLCPERGRHFDAPSRALERANRRRNTGTVPGGGTGTTPYWNESGRRQILWWSQNSKKYSNSTHPQIKLNNSYS</sequence>
<gene>
    <name evidence="2" type="ORF">NTEN_LOCUS14616</name>
</gene>
<dbReference type="AlphaFoldDB" id="A0A6H5H774"/>
<dbReference type="Proteomes" id="UP000479000">
    <property type="component" value="Unassembled WGS sequence"/>
</dbReference>
<feature type="region of interest" description="Disordered" evidence="1">
    <location>
        <begin position="178"/>
        <end position="270"/>
    </location>
</feature>
<accession>A0A6H5H774</accession>
<organism evidence="2 3">
    <name type="scientific">Nesidiocoris tenuis</name>
    <dbReference type="NCBI Taxonomy" id="355587"/>
    <lineage>
        <taxon>Eukaryota</taxon>
        <taxon>Metazoa</taxon>
        <taxon>Ecdysozoa</taxon>
        <taxon>Arthropoda</taxon>
        <taxon>Hexapoda</taxon>
        <taxon>Insecta</taxon>
        <taxon>Pterygota</taxon>
        <taxon>Neoptera</taxon>
        <taxon>Paraneoptera</taxon>
        <taxon>Hemiptera</taxon>
        <taxon>Heteroptera</taxon>
        <taxon>Panheteroptera</taxon>
        <taxon>Cimicomorpha</taxon>
        <taxon>Miridae</taxon>
        <taxon>Dicyphina</taxon>
        <taxon>Nesidiocoris</taxon>
    </lineage>
</organism>
<proteinExistence type="predicted"/>
<keyword evidence="3" id="KW-1185">Reference proteome</keyword>
<reference evidence="2 3" key="1">
    <citation type="submission" date="2020-02" db="EMBL/GenBank/DDBJ databases">
        <authorList>
            <person name="Ferguson B K."/>
        </authorList>
    </citation>
    <scope>NUCLEOTIDE SEQUENCE [LARGE SCALE GENOMIC DNA]</scope>
</reference>
<protein>
    <submittedName>
        <fullName evidence="2">Uncharacterized protein</fullName>
    </submittedName>
</protein>
<evidence type="ECO:0000256" key="1">
    <source>
        <dbReference type="SAM" id="MobiDB-lite"/>
    </source>
</evidence>
<evidence type="ECO:0000313" key="3">
    <source>
        <dbReference type="Proteomes" id="UP000479000"/>
    </source>
</evidence>
<dbReference type="EMBL" id="CADCXU010021815">
    <property type="protein sequence ID" value="CAB0009475.1"/>
    <property type="molecule type" value="Genomic_DNA"/>
</dbReference>
<feature type="region of interest" description="Disordered" evidence="1">
    <location>
        <begin position="281"/>
        <end position="300"/>
    </location>
</feature>